<keyword evidence="3" id="KW-1185">Reference proteome</keyword>
<reference evidence="2" key="1">
    <citation type="journal article" date="2021" name="IMA Fungus">
        <title>Genomic characterization of three marine fungi, including Emericellopsis atlantica sp. nov. with signatures of a generalist lifestyle and marine biomass degradation.</title>
        <authorList>
            <person name="Hagestad O.C."/>
            <person name="Hou L."/>
            <person name="Andersen J.H."/>
            <person name="Hansen E.H."/>
            <person name="Altermark B."/>
            <person name="Li C."/>
            <person name="Kuhnert E."/>
            <person name="Cox R.J."/>
            <person name="Crous P.W."/>
            <person name="Spatafora J.W."/>
            <person name="Lail K."/>
            <person name="Amirebrahimi M."/>
            <person name="Lipzen A."/>
            <person name="Pangilinan J."/>
            <person name="Andreopoulos W."/>
            <person name="Hayes R.D."/>
            <person name="Ng V."/>
            <person name="Grigoriev I.V."/>
            <person name="Jackson S.A."/>
            <person name="Sutton T.D.S."/>
            <person name="Dobson A.D.W."/>
            <person name="Rama T."/>
        </authorList>
    </citation>
    <scope>NUCLEOTIDE SEQUENCE</scope>
    <source>
        <strain evidence="2">TRa3180A</strain>
    </source>
</reference>
<name>A0A9P7YX36_9HELO</name>
<keyword evidence="1" id="KW-0472">Membrane</keyword>
<evidence type="ECO:0000313" key="2">
    <source>
        <dbReference type="EMBL" id="KAG9241579.1"/>
    </source>
</evidence>
<dbReference type="OrthoDB" id="6500128at2759"/>
<sequence>MFQRPHYLLYCNPRWLNFVVDIYVEHWLYHLLVYMVTLVPNGSSAGAFAVALVSVLNFNRVLAKLITSWTSLEISPAAIVRLKSLEIEPTAETQLNLSRELPAG</sequence>
<accession>A0A9P7YX36</accession>
<protein>
    <submittedName>
        <fullName evidence="2">Uncharacterized protein</fullName>
    </submittedName>
</protein>
<dbReference type="EMBL" id="MU254190">
    <property type="protein sequence ID" value="KAG9241579.1"/>
    <property type="molecule type" value="Genomic_DNA"/>
</dbReference>
<evidence type="ECO:0000313" key="3">
    <source>
        <dbReference type="Proteomes" id="UP000887226"/>
    </source>
</evidence>
<proteinExistence type="predicted"/>
<gene>
    <name evidence="2" type="ORF">BJ878DRAFT_221122</name>
</gene>
<keyword evidence="1" id="KW-1133">Transmembrane helix</keyword>
<dbReference type="AlphaFoldDB" id="A0A9P7YX36"/>
<feature type="transmembrane region" description="Helical" evidence="1">
    <location>
        <begin position="31"/>
        <end position="56"/>
    </location>
</feature>
<keyword evidence="1" id="KW-0812">Transmembrane</keyword>
<comment type="caution">
    <text evidence="2">The sequence shown here is derived from an EMBL/GenBank/DDBJ whole genome shotgun (WGS) entry which is preliminary data.</text>
</comment>
<evidence type="ECO:0000256" key="1">
    <source>
        <dbReference type="SAM" id="Phobius"/>
    </source>
</evidence>
<dbReference type="Proteomes" id="UP000887226">
    <property type="component" value="Unassembled WGS sequence"/>
</dbReference>
<organism evidence="2 3">
    <name type="scientific">Calycina marina</name>
    <dbReference type="NCBI Taxonomy" id="1763456"/>
    <lineage>
        <taxon>Eukaryota</taxon>
        <taxon>Fungi</taxon>
        <taxon>Dikarya</taxon>
        <taxon>Ascomycota</taxon>
        <taxon>Pezizomycotina</taxon>
        <taxon>Leotiomycetes</taxon>
        <taxon>Helotiales</taxon>
        <taxon>Pezizellaceae</taxon>
        <taxon>Calycina</taxon>
    </lineage>
</organism>